<organism evidence="1 2">
    <name type="scientific">Pseudoneurospora amorphoporcata</name>
    <dbReference type="NCBI Taxonomy" id="241081"/>
    <lineage>
        <taxon>Eukaryota</taxon>
        <taxon>Fungi</taxon>
        <taxon>Dikarya</taxon>
        <taxon>Ascomycota</taxon>
        <taxon>Pezizomycotina</taxon>
        <taxon>Sordariomycetes</taxon>
        <taxon>Sordariomycetidae</taxon>
        <taxon>Sordariales</taxon>
        <taxon>Sordariaceae</taxon>
        <taxon>Pseudoneurospora</taxon>
    </lineage>
</organism>
<protein>
    <submittedName>
        <fullName evidence="1">Uncharacterized protein</fullName>
    </submittedName>
</protein>
<reference evidence="1" key="2">
    <citation type="submission" date="2023-06" db="EMBL/GenBank/DDBJ databases">
        <authorList>
            <consortium name="Lawrence Berkeley National Laboratory"/>
            <person name="Mondo S.J."/>
            <person name="Hensen N."/>
            <person name="Bonometti L."/>
            <person name="Westerberg I."/>
            <person name="Brannstrom I.O."/>
            <person name="Guillou S."/>
            <person name="Cros-Aarteil S."/>
            <person name="Calhoun S."/>
            <person name="Haridas S."/>
            <person name="Kuo A."/>
            <person name="Pangilinan J."/>
            <person name="Riley R."/>
            <person name="Labutti K."/>
            <person name="Andreopoulos B."/>
            <person name="Lipzen A."/>
            <person name="Chen C."/>
            <person name="Yanf M."/>
            <person name="Daum C."/>
            <person name="Ng V."/>
            <person name="Clum A."/>
            <person name="Steindorff A."/>
            <person name="Ohm R."/>
            <person name="Martin F."/>
            <person name="Silar P."/>
            <person name="Natvig D."/>
            <person name="Lalanne C."/>
            <person name="Gautier V."/>
            <person name="Ament-Velasquez S.L."/>
            <person name="Kruys A."/>
            <person name="Hutchinson M.I."/>
            <person name="Powell A.J."/>
            <person name="Barry K."/>
            <person name="Miller A.N."/>
            <person name="Grigoriev I.V."/>
            <person name="Debuchy R."/>
            <person name="Gladieux P."/>
            <person name="Thoren M.H."/>
            <person name="Johannesson H."/>
        </authorList>
    </citation>
    <scope>NUCLEOTIDE SEQUENCE</scope>
    <source>
        <strain evidence="1">CBS 626.80</strain>
    </source>
</reference>
<proteinExistence type="predicted"/>
<dbReference type="AlphaFoldDB" id="A0AAN6NJP7"/>
<dbReference type="EMBL" id="MU859418">
    <property type="protein sequence ID" value="KAK3947095.1"/>
    <property type="molecule type" value="Genomic_DNA"/>
</dbReference>
<evidence type="ECO:0000313" key="1">
    <source>
        <dbReference type="EMBL" id="KAK3947095.1"/>
    </source>
</evidence>
<gene>
    <name evidence="1" type="ORF">QBC32DRAFT_224927</name>
</gene>
<comment type="caution">
    <text evidence="1">The sequence shown here is derived from an EMBL/GenBank/DDBJ whole genome shotgun (WGS) entry which is preliminary data.</text>
</comment>
<evidence type="ECO:0000313" key="2">
    <source>
        <dbReference type="Proteomes" id="UP001303222"/>
    </source>
</evidence>
<dbReference type="Proteomes" id="UP001303222">
    <property type="component" value="Unassembled WGS sequence"/>
</dbReference>
<keyword evidence="2" id="KW-1185">Reference proteome</keyword>
<accession>A0AAN6NJP7</accession>
<feature type="non-terminal residue" evidence="1">
    <location>
        <position position="1"/>
    </location>
</feature>
<name>A0AAN6NJP7_9PEZI</name>
<sequence>LLYYYTRDGVTRLYALDNCVNNILYIAYDDRYYFGPAYMAKELKGFAFPKLNRRLRIYVSYCPKCNLLRTDRKAILG</sequence>
<reference evidence="1" key="1">
    <citation type="journal article" date="2023" name="Mol. Phylogenet. Evol.">
        <title>Genome-scale phylogeny and comparative genomics of the fungal order Sordariales.</title>
        <authorList>
            <person name="Hensen N."/>
            <person name="Bonometti L."/>
            <person name="Westerberg I."/>
            <person name="Brannstrom I.O."/>
            <person name="Guillou S."/>
            <person name="Cros-Aarteil S."/>
            <person name="Calhoun S."/>
            <person name="Haridas S."/>
            <person name="Kuo A."/>
            <person name="Mondo S."/>
            <person name="Pangilinan J."/>
            <person name="Riley R."/>
            <person name="LaButti K."/>
            <person name="Andreopoulos B."/>
            <person name="Lipzen A."/>
            <person name="Chen C."/>
            <person name="Yan M."/>
            <person name="Daum C."/>
            <person name="Ng V."/>
            <person name="Clum A."/>
            <person name="Steindorff A."/>
            <person name="Ohm R.A."/>
            <person name="Martin F."/>
            <person name="Silar P."/>
            <person name="Natvig D.O."/>
            <person name="Lalanne C."/>
            <person name="Gautier V."/>
            <person name="Ament-Velasquez S.L."/>
            <person name="Kruys A."/>
            <person name="Hutchinson M.I."/>
            <person name="Powell A.J."/>
            <person name="Barry K."/>
            <person name="Miller A.N."/>
            <person name="Grigoriev I.V."/>
            <person name="Debuchy R."/>
            <person name="Gladieux P."/>
            <person name="Hiltunen Thoren M."/>
            <person name="Johannesson H."/>
        </authorList>
    </citation>
    <scope>NUCLEOTIDE SEQUENCE</scope>
    <source>
        <strain evidence="1">CBS 626.80</strain>
    </source>
</reference>